<evidence type="ECO:0000313" key="1">
    <source>
        <dbReference type="EMBL" id="GAA0466727.1"/>
    </source>
</evidence>
<evidence type="ECO:0000313" key="2">
    <source>
        <dbReference type="Proteomes" id="UP001500713"/>
    </source>
</evidence>
<dbReference type="Proteomes" id="UP001500713">
    <property type="component" value="Unassembled WGS sequence"/>
</dbReference>
<reference evidence="2" key="1">
    <citation type="journal article" date="2019" name="Int. J. Syst. Evol. Microbiol.">
        <title>The Global Catalogue of Microorganisms (GCM) 10K type strain sequencing project: providing services to taxonomists for standard genome sequencing and annotation.</title>
        <authorList>
            <consortium name="The Broad Institute Genomics Platform"/>
            <consortium name="The Broad Institute Genome Sequencing Center for Infectious Disease"/>
            <person name="Wu L."/>
            <person name="Ma J."/>
        </authorList>
    </citation>
    <scope>NUCLEOTIDE SEQUENCE [LARGE SCALE GENOMIC DNA]</scope>
    <source>
        <strain evidence="2">JCM 14162</strain>
    </source>
</reference>
<name>A0ABP3JZC3_9SPHN</name>
<proteinExistence type="predicted"/>
<comment type="caution">
    <text evidence="1">The sequence shown here is derived from an EMBL/GenBank/DDBJ whole genome shotgun (WGS) entry which is preliminary data.</text>
</comment>
<keyword evidence="2" id="KW-1185">Reference proteome</keyword>
<accession>A0ABP3JZC3</accession>
<protein>
    <submittedName>
        <fullName evidence="1">Uncharacterized protein</fullName>
    </submittedName>
</protein>
<sequence length="64" mass="7504">MSEYHDKVLVPYKSNWVEWYRPLYPIGNNADQVRYVPQDLACGGWNGLEGKFLHFLTRVSESQT</sequence>
<gene>
    <name evidence="1" type="ORF">GCM10009096_04260</name>
</gene>
<dbReference type="EMBL" id="BAAAEM010000002">
    <property type="protein sequence ID" value="GAA0466727.1"/>
    <property type="molecule type" value="Genomic_DNA"/>
</dbReference>
<organism evidence="1 2">
    <name type="scientific">Parasphingorhabdus litoris</name>
    <dbReference type="NCBI Taxonomy" id="394733"/>
    <lineage>
        <taxon>Bacteria</taxon>
        <taxon>Pseudomonadati</taxon>
        <taxon>Pseudomonadota</taxon>
        <taxon>Alphaproteobacteria</taxon>
        <taxon>Sphingomonadales</taxon>
        <taxon>Sphingomonadaceae</taxon>
        <taxon>Parasphingorhabdus</taxon>
    </lineage>
</organism>